<evidence type="ECO:0000313" key="2">
    <source>
        <dbReference type="EMBL" id="CAG6769281.1"/>
    </source>
</evidence>
<feature type="compositionally biased region" description="Low complexity" evidence="1">
    <location>
        <begin position="687"/>
        <end position="717"/>
    </location>
</feature>
<reference evidence="2" key="1">
    <citation type="submission" date="2021-05" db="EMBL/GenBank/DDBJ databases">
        <authorList>
            <person name="Alioto T."/>
            <person name="Alioto T."/>
            <person name="Gomez Garrido J."/>
        </authorList>
    </citation>
    <scope>NUCLEOTIDE SEQUENCE</scope>
</reference>
<name>A0A8D9AT15_9HEMI</name>
<feature type="region of interest" description="Disordered" evidence="1">
    <location>
        <begin position="679"/>
        <end position="717"/>
    </location>
</feature>
<proteinExistence type="predicted"/>
<feature type="region of interest" description="Disordered" evidence="1">
    <location>
        <begin position="920"/>
        <end position="969"/>
    </location>
</feature>
<dbReference type="AlphaFoldDB" id="A0A8D9AT15"/>
<evidence type="ECO:0000256" key="1">
    <source>
        <dbReference type="SAM" id="MobiDB-lite"/>
    </source>
</evidence>
<feature type="compositionally biased region" description="Basic and acidic residues" evidence="1">
    <location>
        <begin position="135"/>
        <end position="146"/>
    </location>
</feature>
<feature type="compositionally biased region" description="Basic and acidic residues" evidence="1">
    <location>
        <begin position="114"/>
        <end position="126"/>
    </location>
</feature>
<sequence>MSERHITLIGEHEVKISILNQLVEHSGNEEISSLEDCFISKFGHTIQDLLKPTRSVKFSVIVNPNYEFYKQLSDRFTDKAYYPDGLSELFARRKKCMQERKTVSIDNFNNNSDDSNKTIRKTDKSKRSFSNYRTGPKEDSQDSNEKLDRECEDHVCIDHCRLSSNEEDSRQDFEMVVDQDEKSLSDTFNNSVNLEPAVYSSSNKFGYYISGSTMVRNQEALSNNKGKIAVPILDQNGGNKDLEILDSTDEEKNSQGNTNIIDQDRMDMTKEVRTFNKEYGHEDVDRDLPVQNVLNKDVEFKESIENDSLIEIPNKQTMDINIEVKISTEKDRQEEIGTKQDSGSVVQTVRPSNDCHVTVPLSSRNEPTPDTAKVQEILNNPQKGMNNFFNPINPQPKISDINDLGTKFSLTSREQSSITLLCDNSVTVCDESSQHPSNCSRYWNDWTCMYKRGRLDRSNLPVLIRANQEDYSEESLGTLGKTPYSSIECPRESSLKENSSRGDMVYETLNKCVLDVNSKILKANNDLNFDTKGMEILNPKVKVMDIEVPGKETHVETDIIHIDNMSVKPLVSVGLDITSEETDLLLTVNSKVDDMNMETKDISRTDVSQSEHSVHVDKESLVHGQTLNNVVDQTVSVNIAVPLPIVVDHPVNNVSKVNDYDSDEIEIIFENITSLLPSPEKKPLLPSPEKSPLLPSPEKSPLLPSLEKRSLLPSPSSPDLILEKIGRNNIGPSHDSSILGRASIDVGPGLFHDSSILGRAPIDVVPHDQSILGRSIITGEPSIEPSYESRIVSRGTTHVGPTHDNISLVTHSVKLLNDTTWTDSRHSLTNQDRPFTISSPENQIQIQPYATFLISPSKRVHSTSDNETILSPGKYGDVRETAANDVRRLITAKRRARKGEEFLSWIFIPLDVPVKAVDRRPLKASRSSHGQPKSKRVRFSETIESDATENAPLPPLPPPEDVPHPPPPPLDVADIDETSLVRGVTDCPVETVPQEGRDENFISSNMDENQDNFNPEWSEVANIYNTQRYDLIQRRWDTNDVANPKRNLTIVQYKTRSRHRRRTEPIVLYDRSSGNDEDEPLPKRSRMESCTYMFDKLIEEVNNRIERVKLKFATRKREALAMLKRTQLRQLENRPNKYLSMQQHRQELRRFNVDSALRLQNILNPFKSRVQKLNALREDLIHFYNFYRGLSKANELALHLTPEEAEDILSIEATISGYRDCYGDAR</sequence>
<feature type="region of interest" description="Disordered" evidence="1">
    <location>
        <begin position="106"/>
        <end position="146"/>
    </location>
</feature>
<protein>
    <submittedName>
        <fullName evidence="2">Uncharacterized protein</fullName>
    </submittedName>
</protein>
<organism evidence="2">
    <name type="scientific">Cacopsylla melanoneura</name>
    <dbReference type="NCBI Taxonomy" id="428564"/>
    <lineage>
        <taxon>Eukaryota</taxon>
        <taxon>Metazoa</taxon>
        <taxon>Ecdysozoa</taxon>
        <taxon>Arthropoda</taxon>
        <taxon>Hexapoda</taxon>
        <taxon>Insecta</taxon>
        <taxon>Pterygota</taxon>
        <taxon>Neoptera</taxon>
        <taxon>Paraneoptera</taxon>
        <taxon>Hemiptera</taxon>
        <taxon>Sternorrhyncha</taxon>
        <taxon>Psylloidea</taxon>
        <taxon>Psyllidae</taxon>
        <taxon>Psyllinae</taxon>
        <taxon>Cacopsylla</taxon>
    </lineage>
</organism>
<dbReference type="EMBL" id="HBUF01578438">
    <property type="protein sequence ID" value="CAG6769281.1"/>
    <property type="molecule type" value="Transcribed_RNA"/>
</dbReference>
<feature type="compositionally biased region" description="Pro residues" evidence="1">
    <location>
        <begin position="952"/>
        <end position="969"/>
    </location>
</feature>
<accession>A0A8D9AT15</accession>